<dbReference type="EMBL" id="AP027370">
    <property type="protein sequence ID" value="BDY12179.1"/>
    <property type="molecule type" value="Genomic_DNA"/>
</dbReference>
<accession>A0ABN6WTS8</accession>
<dbReference type="RefSeq" id="WP_286337382.1">
    <property type="nucleotide sequence ID" value="NZ_AP027370.1"/>
</dbReference>
<keyword evidence="3" id="KW-1185">Reference proteome</keyword>
<dbReference type="Gene3D" id="2.60.120.430">
    <property type="entry name" value="Galactose-binding lectin"/>
    <property type="match status" value="1"/>
</dbReference>
<dbReference type="Gene3D" id="3.40.50.1820">
    <property type="entry name" value="alpha/beta hydrolase"/>
    <property type="match status" value="1"/>
</dbReference>
<sequence>MRNLVVCADGTWNTPEQKEHDIPVPTNVVRIFNSIAKSDKNGIEQLRYYHPGVGTDGTWWEKMAGGAVGVGLGKNIKSAYKWLCVHYEPGDRIFLFGFSRGAYTVRSLAGMIAACGLLDLTDLPDETLWERVQKAYEEGYRKRKKRSEWSSGWNFHKNEKEKKAIPIHFLGVWDTVGALGIPNNMAILNLLDSVKKYNFHDTKLGAHVLHGRHAVAIDEQRASFSPTCWNNISEHNDAKELWFPGVHANVGGGYVDTGLSDIALQWMIEEAREAGINFKKEMVKQIKPDIHGILYDSQTGIFKHMRSMPRSMPPIVPKSLKKSLHPSAIARQSNPPIDQTGYHETRFLKKGESIEIPVYALDPWNETGIYLEAKITYKFEASGQWMDRNIKCGPEGADDGHFYIEEIFHMAGTLWGKIEELYKKVTKNEAADFIGSRREEKIPWFALVGSIANGGNPKKDGTLGRHETFKIGKKCKHTPKKGGYLFTYANDAWNFYGNNRGSVRLKITCLG</sequence>
<proteinExistence type="predicted"/>
<dbReference type="Proteomes" id="UP001321445">
    <property type="component" value="Chromosome"/>
</dbReference>
<organism evidence="2 3">
    <name type="scientific">Hydrogenimonas cancrithermarum</name>
    <dbReference type="NCBI Taxonomy" id="2993563"/>
    <lineage>
        <taxon>Bacteria</taxon>
        <taxon>Pseudomonadati</taxon>
        <taxon>Campylobacterota</taxon>
        <taxon>Epsilonproteobacteria</taxon>
        <taxon>Campylobacterales</taxon>
        <taxon>Hydrogenimonadaceae</taxon>
        <taxon>Hydrogenimonas</taxon>
    </lineage>
</organism>
<dbReference type="PANTHER" id="PTHR33840:SF1">
    <property type="entry name" value="TLE1 PHOSPHOLIPASE DOMAIN-CONTAINING PROTEIN"/>
    <property type="match status" value="1"/>
</dbReference>
<dbReference type="InterPro" id="IPR029058">
    <property type="entry name" value="AB_hydrolase_fold"/>
</dbReference>
<reference evidence="2 3" key="1">
    <citation type="submission" date="2023-03" db="EMBL/GenBank/DDBJ databases">
        <title>Description of Hydrogenimonas sp. ISO32.</title>
        <authorList>
            <person name="Mino S."/>
            <person name="Fukazawa S."/>
            <person name="Sawabe T."/>
        </authorList>
    </citation>
    <scope>NUCLEOTIDE SEQUENCE [LARGE SCALE GENOMIC DNA]</scope>
    <source>
        <strain evidence="2 3">ISO32</strain>
    </source>
</reference>
<feature type="domain" description="T6SS Phospholipase effector Tle1-like catalytic" evidence="1">
    <location>
        <begin position="2"/>
        <end position="270"/>
    </location>
</feature>
<dbReference type="Pfam" id="PF09994">
    <property type="entry name" value="T6SS_Tle1-like_cat"/>
    <property type="match status" value="1"/>
</dbReference>
<evidence type="ECO:0000313" key="2">
    <source>
        <dbReference type="EMBL" id="BDY12179.1"/>
    </source>
</evidence>
<name>A0ABN6WTS8_9BACT</name>
<gene>
    <name evidence="2" type="ORF">HCR_04910</name>
</gene>
<dbReference type="SUPFAM" id="SSF53474">
    <property type="entry name" value="alpha/beta-Hydrolases"/>
    <property type="match status" value="1"/>
</dbReference>
<dbReference type="PANTHER" id="PTHR33840">
    <property type="match status" value="1"/>
</dbReference>
<evidence type="ECO:0000313" key="3">
    <source>
        <dbReference type="Proteomes" id="UP001321445"/>
    </source>
</evidence>
<dbReference type="InterPro" id="IPR018712">
    <property type="entry name" value="Tle1-like_cat"/>
</dbReference>
<protein>
    <recommendedName>
        <fullName evidence="1">T6SS Phospholipase effector Tle1-like catalytic domain-containing protein</fullName>
    </recommendedName>
</protein>
<evidence type="ECO:0000259" key="1">
    <source>
        <dbReference type="Pfam" id="PF09994"/>
    </source>
</evidence>